<dbReference type="RefSeq" id="WP_150695538.1">
    <property type="nucleotide sequence ID" value="NZ_CABPRZ010000002.1"/>
</dbReference>
<dbReference type="EMBL" id="CABPRZ010000002">
    <property type="protein sequence ID" value="VVD71249.1"/>
    <property type="molecule type" value="Genomic_DNA"/>
</dbReference>
<reference evidence="2 3" key="1">
    <citation type="submission" date="2019-08" db="EMBL/GenBank/DDBJ databases">
        <authorList>
            <person name="Peeters C."/>
        </authorList>
    </citation>
    <scope>NUCLEOTIDE SEQUENCE [LARGE SCALE GENOMIC DNA]</scope>
    <source>
        <strain evidence="2 3">LMG 30175</strain>
    </source>
</reference>
<keyword evidence="2" id="KW-0449">Lipoprotein</keyword>
<dbReference type="Proteomes" id="UP000414233">
    <property type="component" value="Unassembled WGS sequence"/>
</dbReference>
<evidence type="ECO:0000256" key="1">
    <source>
        <dbReference type="ARBA" id="ARBA00022729"/>
    </source>
</evidence>
<evidence type="ECO:0000313" key="3">
    <source>
        <dbReference type="Proteomes" id="UP000414233"/>
    </source>
</evidence>
<dbReference type="Gene3D" id="2.50.20.10">
    <property type="entry name" value="Lipoprotein localisation LolA/LolB/LppX"/>
    <property type="match status" value="1"/>
</dbReference>
<dbReference type="OrthoDB" id="5297911at2"/>
<evidence type="ECO:0000313" key="2">
    <source>
        <dbReference type="EMBL" id="VVD71249.1"/>
    </source>
</evidence>
<dbReference type="CDD" id="cd16325">
    <property type="entry name" value="LolA"/>
    <property type="match status" value="1"/>
</dbReference>
<name>A0A5E4SB44_9BURK</name>
<organism evidence="2 3">
    <name type="scientific">Pandoraea terrae</name>
    <dbReference type="NCBI Taxonomy" id="1537710"/>
    <lineage>
        <taxon>Bacteria</taxon>
        <taxon>Pseudomonadati</taxon>
        <taxon>Pseudomonadota</taxon>
        <taxon>Betaproteobacteria</taxon>
        <taxon>Burkholderiales</taxon>
        <taxon>Burkholderiaceae</taxon>
        <taxon>Pandoraea</taxon>
    </lineage>
</organism>
<dbReference type="SUPFAM" id="SSF89392">
    <property type="entry name" value="Prokaryotic lipoproteins and lipoprotein localization factors"/>
    <property type="match status" value="1"/>
</dbReference>
<dbReference type="AlphaFoldDB" id="A0A5E4SB44"/>
<proteinExistence type="predicted"/>
<keyword evidence="3" id="KW-1185">Reference proteome</keyword>
<accession>A0A5E4SB44</accession>
<dbReference type="Pfam" id="PF19574">
    <property type="entry name" value="LolA_3"/>
    <property type="match status" value="1"/>
</dbReference>
<keyword evidence="1" id="KW-0732">Signal</keyword>
<gene>
    <name evidence="2" type="primary">lolA</name>
    <name evidence="2" type="ORF">PTE30175_00579</name>
</gene>
<sequence>MPGKCRSLAIFLLWGLPLLASAGEFNLGNLLGELAQVRSARATFTEKQYLGVLDKPLESSGELAFEAPDHLEKRTLQPKAESLILDAGTLTVERNGRRQTLALKDYPEVAAFIDSIRATLAGDRRALEAAYRIELDGRHDRWTLQLTPRSDKMLAKVSRVRIAGARAELRQIEIFQADGDRSLMTIDKVAP</sequence>
<protein>
    <submittedName>
        <fullName evidence="2">Outer-membrane lipoprotein carrier protein</fullName>
    </submittedName>
</protein>
<dbReference type="InterPro" id="IPR029046">
    <property type="entry name" value="LolA/LolB/LppX"/>
</dbReference>
<dbReference type="InterPro" id="IPR004564">
    <property type="entry name" value="OM_lipoprot_carrier_LolA-like"/>
</dbReference>